<protein>
    <submittedName>
        <fullName evidence="1">Uncharacterized protein</fullName>
    </submittedName>
</protein>
<comment type="caution">
    <text evidence="1">The sequence shown here is derived from an EMBL/GenBank/DDBJ whole genome shotgun (WGS) entry which is preliminary data.</text>
</comment>
<dbReference type="AlphaFoldDB" id="A0A0F9F281"/>
<accession>A0A0F9F281</accession>
<sequence>MAQQGLPIIQGKDPLAGLRQALTGFVGSTLQGAQNQQLSQQLGQLFPQQNFQGITNPLALQAGVQAGLQQQQQQGALGLQAARPVTPLSRTGEQGREIRRLQTIPQNQRTPEQKASLKALLEPAAQVQVFTGDVERSTRAKLEQDIIGLDDTIATLEDIGSSFETQFQTFFGKGRAGLAAKLEKFNV</sequence>
<reference evidence="1" key="1">
    <citation type="journal article" date="2015" name="Nature">
        <title>Complex archaea that bridge the gap between prokaryotes and eukaryotes.</title>
        <authorList>
            <person name="Spang A."/>
            <person name="Saw J.H."/>
            <person name="Jorgensen S.L."/>
            <person name="Zaremba-Niedzwiedzka K."/>
            <person name="Martijn J."/>
            <person name="Lind A.E."/>
            <person name="van Eijk R."/>
            <person name="Schleper C."/>
            <person name="Guy L."/>
            <person name="Ettema T.J."/>
        </authorList>
    </citation>
    <scope>NUCLEOTIDE SEQUENCE</scope>
</reference>
<name>A0A0F9F281_9ZZZZ</name>
<evidence type="ECO:0000313" key="1">
    <source>
        <dbReference type="EMBL" id="KKL80449.1"/>
    </source>
</evidence>
<proteinExistence type="predicted"/>
<feature type="non-terminal residue" evidence="1">
    <location>
        <position position="187"/>
    </location>
</feature>
<gene>
    <name evidence="1" type="ORF">LCGC14_2004630</name>
</gene>
<organism evidence="1">
    <name type="scientific">marine sediment metagenome</name>
    <dbReference type="NCBI Taxonomy" id="412755"/>
    <lineage>
        <taxon>unclassified sequences</taxon>
        <taxon>metagenomes</taxon>
        <taxon>ecological metagenomes</taxon>
    </lineage>
</organism>
<dbReference type="EMBL" id="LAZR01022851">
    <property type="protein sequence ID" value="KKL80449.1"/>
    <property type="molecule type" value="Genomic_DNA"/>
</dbReference>